<dbReference type="RefSeq" id="WP_377927017.1">
    <property type="nucleotide sequence ID" value="NZ_JBHUEM010000003.1"/>
</dbReference>
<gene>
    <name evidence="2" type="ORF">ACFSCX_04950</name>
</gene>
<dbReference type="InterPro" id="IPR036779">
    <property type="entry name" value="LysM_dom_sf"/>
</dbReference>
<dbReference type="Proteomes" id="UP001597214">
    <property type="component" value="Unassembled WGS sequence"/>
</dbReference>
<accession>A0ABW4LP96</accession>
<evidence type="ECO:0000259" key="1">
    <source>
        <dbReference type="PROSITE" id="PS51782"/>
    </source>
</evidence>
<name>A0ABW4LP96_9BACI</name>
<feature type="domain" description="LysM" evidence="1">
    <location>
        <begin position="39"/>
        <end position="90"/>
    </location>
</feature>
<organism evidence="2 3">
    <name type="scientific">Bacillus salitolerans</name>
    <dbReference type="NCBI Taxonomy" id="1437434"/>
    <lineage>
        <taxon>Bacteria</taxon>
        <taxon>Bacillati</taxon>
        <taxon>Bacillota</taxon>
        <taxon>Bacilli</taxon>
        <taxon>Bacillales</taxon>
        <taxon>Bacillaceae</taxon>
        <taxon>Bacillus</taxon>
    </lineage>
</organism>
<evidence type="ECO:0000313" key="2">
    <source>
        <dbReference type="EMBL" id="MFD1735910.1"/>
    </source>
</evidence>
<keyword evidence="3" id="KW-1185">Reference proteome</keyword>
<evidence type="ECO:0000313" key="3">
    <source>
        <dbReference type="Proteomes" id="UP001597214"/>
    </source>
</evidence>
<comment type="caution">
    <text evidence="2">The sequence shown here is derived from an EMBL/GenBank/DDBJ whole genome shotgun (WGS) entry which is preliminary data.</text>
</comment>
<protein>
    <submittedName>
        <fullName evidence="2">LysM peptidoglycan-binding domain-containing protein</fullName>
    </submittedName>
</protein>
<sequence length="111" mass="12734">MKIKMMNLSFYILFLFTIFSIFFVSSYINKDSRLEEEYLFIQLSSGDTLWDVAEQFADQHGLATTQFIKWVEEKNNIDGNLIVAGERIVIPVKKEHISDTVLLVADGSVAH</sequence>
<dbReference type="Pfam" id="PF01476">
    <property type="entry name" value="LysM"/>
    <property type="match status" value="1"/>
</dbReference>
<dbReference type="InterPro" id="IPR018392">
    <property type="entry name" value="LysM"/>
</dbReference>
<proteinExistence type="predicted"/>
<dbReference type="Gene3D" id="3.10.350.10">
    <property type="entry name" value="LysM domain"/>
    <property type="match status" value="1"/>
</dbReference>
<reference evidence="3" key="1">
    <citation type="journal article" date="2019" name="Int. J. Syst. Evol. Microbiol.">
        <title>The Global Catalogue of Microorganisms (GCM) 10K type strain sequencing project: providing services to taxonomists for standard genome sequencing and annotation.</title>
        <authorList>
            <consortium name="The Broad Institute Genomics Platform"/>
            <consortium name="The Broad Institute Genome Sequencing Center for Infectious Disease"/>
            <person name="Wu L."/>
            <person name="Ma J."/>
        </authorList>
    </citation>
    <scope>NUCLEOTIDE SEQUENCE [LARGE SCALE GENOMIC DNA]</scope>
    <source>
        <strain evidence="3">CCUG 49339</strain>
    </source>
</reference>
<dbReference type="PROSITE" id="PS51782">
    <property type="entry name" value="LYSM"/>
    <property type="match status" value="1"/>
</dbReference>
<dbReference type="EMBL" id="JBHUEM010000003">
    <property type="protein sequence ID" value="MFD1735910.1"/>
    <property type="molecule type" value="Genomic_DNA"/>
</dbReference>
<dbReference type="CDD" id="cd00118">
    <property type="entry name" value="LysM"/>
    <property type="match status" value="1"/>
</dbReference>